<evidence type="ECO:0000313" key="2">
    <source>
        <dbReference type="EMBL" id="SDC58080.1"/>
    </source>
</evidence>
<feature type="region of interest" description="Disordered" evidence="1">
    <location>
        <begin position="152"/>
        <end position="199"/>
    </location>
</feature>
<feature type="region of interest" description="Disordered" evidence="1">
    <location>
        <begin position="1"/>
        <end position="132"/>
    </location>
</feature>
<proteinExistence type="predicted"/>
<feature type="compositionally biased region" description="Polar residues" evidence="1">
    <location>
        <begin position="177"/>
        <end position="199"/>
    </location>
</feature>
<dbReference type="Proteomes" id="UP000198781">
    <property type="component" value="Unassembled WGS sequence"/>
</dbReference>
<feature type="compositionally biased region" description="Polar residues" evidence="1">
    <location>
        <begin position="117"/>
        <end position="127"/>
    </location>
</feature>
<evidence type="ECO:0000313" key="3">
    <source>
        <dbReference type="Proteomes" id="UP000198781"/>
    </source>
</evidence>
<dbReference type="STRING" id="187868.SAMN05192589_102489"/>
<name>A0A1G6MRB5_9BURK</name>
<dbReference type="EMBL" id="FMZC01000002">
    <property type="protein sequence ID" value="SDC58080.1"/>
    <property type="molecule type" value="Genomic_DNA"/>
</dbReference>
<evidence type="ECO:0000256" key="1">
    <source>
        <dbReference type="SAM" id="MobiDB-lite"/>
    </source>
</evidence>
<reference evidence="2 3" key="1">
    <citation type="submission" date="2016-10" db="EMBL/GenBank/DDBJ databases">
        <authorList>
            <person name="de Groot N.N."/>
        </authorList>
    </citation>
    <scope>NUCLEOTIDE SEQUENCE [LARGE SCALE GENOMIC DNA]</scope>
    <source>
        <strain evidence="2 3">DSM 16619</strain>
    </source>
</reference>
<feature type="compositionally biased region" description="Low complexity" evidence="1">
    <location>
        <begin position="92"/>
        <end position="104"/>
    </location>
</feature>
<accession>A0A1G6MRB5</accession>
<keyword evidence="3" id="KW-1185">Reference proteome</keyword>
<dbReference type="RefSeq" id="WP_139160325.1">
    <property type="nucleotide sequence ID" value="NZ_FMZC01000002.1"/>
</dbReference>
<organism evidence="2 3">
    <name type="scientific">Paracidovorax valerianellae</name>
    <dbReference type="NCBI Taxonomy" id="187868"/>
    <lineage>
        <taxon>Bacteria</taxon>
        <taxon>Pseudomonadati</taxon>
        <taxon>Pseudomonadota</taxon>
        <taxon>Betaproteobacteria</taxon>
        <taxon>Burkholderiales</taxon>
        <taxon>Comamonadaceae</taxon>
        <taxon>Paracidovorax</taxon>
    </lineage>
</organism>
<dbReference type="AlphaFoldDB" id="A0A1G6MRB5"/>
<sequence>MFGLSKLGIGRKSSDTQTQPKEGDKKSSGSPSGKTSRHSHAAPSGMPPPRGQSGANASDQGARPRTRIGGESSSARPLSVKEQRHQQLMAEAAAQGGVYAQGGYTPKPKTEKPPAHTPSSSSGFTRQESFDPDMQTMMFNTPAEREFYQHMVNPGAQAQSGAAAETTPAAPERRTFGRSTQIQNTEYDASGRQAPSQRS</sequence>
<protein>
    <submittedName>
        <fullName evidence="2">Uncharacterized protein</fullName>
    </submittedName>
</protein>
<gene>
    <name evidence="2" type="ORF">SAMN05192589_102489</name>
</gene>